<feature type="binding site" evidence="4">
    <location>
        <position position="182"/>
    </location>
    <ligand>
        <name>Fe cation</name>
        <dbReference type="ChEBI" id="CHEBI:24875"/>
    </ligand>
</feature>
<dbReference type="PANTHER" id="PTHR30006">
    <property type="entry name" value="THIAMINE-BINDING PERIPLASMIC PROTEIN-RELATED"/>
    <property type="match status" value="1"/>
</dbReference>
<evidence type="ECO:0000313" key="5">
    <source>
        <dbReference type="EMBL" id="ORW99458.1"/>
    </source>
</evidence>
<reference evidence="5 6" key="1">
    <citation type="submission" date="2016-01" db="EMBL/GenBank/DDBJ databases">
        <title>The new phylogeny of the genus Mycobacterium.</title>
        <authorList>
            <person name="Tarcisio F."/>
            <person name="Conor M."/>
            <person name="Antonella G."/>
            <person name="Elisabetta G."/>
            <person name="Giulia F.S."/>
            <person name="Sara T."/>
            <person name="Anna F."/>
            <person name="Clotilde B."/>
            <person name="Roberto B."/>
            <person name="Veronica D.S."/>
            <person name="Fabio R."/>
            <person name="Monica P."/>
            <person name="Olivier J."/>
            <person name="Enrico T."/>
            <person name="Nicola S."/>
        </authorList>
    </citation>
    <scope>NUCLEOTIDE SEQUENCE [LARGE SCALE GENOMIC DNA]</scope>
    <source>
        <strain evidence="5 6">DSM 44153</strain>
    </source>
</reference>
<dbReference type="PANTHER" id="PTHR30006:SF15">
    <property type="entry name" value="IRON-UTILIZATION PERIPLASMIC PROTEIN"/>
    <property type="match status" value="1"/>
</dbReference>
<dbReference type="InterPro" id="IPR006059">
    <property type="entry name" value="SBP"/>
</dbReference>
<protein>
    <recommendedName>
        <fullName evidence="7">Iron ABC transporter substrate-binding protein</fullName>
    </recommendedName>
</protein>
<dbReference type="AlphaFoldDB" id="A0A1X2EEV3"/>
<organism evidence="5 6">
    <name type="scientific">Mycolicibacillus trivialis</name>
    <dbReference type="NCBI Taxonomy" id="1798"/>
    <lineage>
        <taxon>Bacteria</taxon>
        <taxon>Bacillati</taxon>
        <taxon>Actinomycetota</taxon>
        <taxon>Actinomycetes</taxon>
        <taxon>Mycobacteriales</taxon>
        <taxon>Mycobacteriaceae</taxon>
        <taxon>Mycolicibacillus</taxon>
    </lineage>
</organism>
<gene>
    <name evidence="5" type="ORF">AWC30_16560</name>
</gene>
<name>A0A1X2EEV3_9MYCO</name>
<dbReference type="Pfam" id="PF01547">
    <property type="entry name" value="SBP_bac_1"/>
    <property type="match status" value="1"/>
</dbReference>
<evidence type="ECO:0000256" key="2">
    <source>
        <dbReference type="ARBA" id="ARBA00022496"/>
    </source>
</evidence>
<dbReference type="EMBL" id="LQPZ01000047">
    <property type="protein sequence ID" value="ORW99458.1"/>
    <property type="molecule type" value="Genomic_DNA"/>
</dbReference>
<dbReference type="SUPFAM" id="SSF53850">
    <property type="entry name" value="Periplasmic binding protein-like II"/>
    <property type="match status" value="1"/>
</dbReference>
<evidence type="ECO:0000256" key="4">
    <source>
        <dbReference type="PIRSR" id="PIRSR002825-1"/>
    </source>
</evidence>
<dbReference type="Proteomes" id="UP000193090">
    <property type="component" value="Unassembled WGS sequence"/>
</dbReference>
<feature type="binding site" evidence="4">
    <location>
        <position position="181"/>
    </location>
    <ligand>
        <name>Fe cation</name>
        <dbReference type="ChEBI" id="CHEBI:24875"/>
    </ligand>
</feature>
<keyword evidence="2" id="KW-0813">Transport</keyword>
<keyword evidence="6" id="KW-1185">Reference proteome</keyword>
<evidence type="ECO:0008006" key="7">
    <source>
        <dbReference type="Google" id="ProtNLM"/>
    </source>
</evidence>
<dbReference type="GO" id="GO:0030288">
    <property type="term" value="C:outer membrane-bounded periplasmic space"/>
    <property type="evidence" value="ECO:0007669"/>
    <property type="project" value="TreeGrafter"/>
</dbReference>
<keyword evidence="3" id="KW-0732">Signal</keyword>
<keyword evidence="2" id="KW-0406">Ion transport</keyword>
<sequence>MANALAERFEAETGIGVDIRAGKDAEMVGQIIEEGQRSNADVVLTEEPGPIGDLDARGLLAAVPTEVLAVPDQRFVPSTGNWLPWAARSRVFFYNPDLIAEDELPKSILDLADPQWKGRFAYAPSGAFKSTTAYLINTIGADATLDWLKAVKDNGINEQKNGKVRDSVEAGQHAFGLSNHYYWYILARDRGGEQNLTSRVFFLNSDDAGALMLASGAGVVASSRHQEQAQQFLRWLASPDGGQQVVAQRSPQFPLTPGVSSDYGLPSIDDLTFPQFDQASLENVDEANALLMQSGII</sequence>
<evidence type="ECO:0000313" key="6">
    <source>
        <dbReference type="Proteomes" id="UP000193090"/>
    </source>
</evidence>
<evidence type="ECO:0000256" key="1">
    <source>
        <dbReference type="ARBA" id="ARBA00008520"/>
    </source>
</evidence>
<comment type="caution">
    <text evidence="5">The sequence shown here is derived from an EMBL/GenBank/DDBJ whole genome shotgun (WGS) entry which is preliminary data.</text>
</comment>
<comment type="similarity">
    <text evidence="1">Belongs to the bacterial solute-binding protein 1 family.</text>
</comment>
<dbReference type="GO" id="GO:0046872">
    <property type="term" value="F:metal ion binding"/>
    <property type="evidence" value="ECO:0007669"/>
    <property type="project" value="UniProtKB-KW"/>
</dbReference>
<dbReference type="GO" id="GO:0006826">
    <property type="term" value="P:iron ion transport"/>
    <property type="evidence" value="ECO:0007669"/>
    <property type="project" value="UniProtKB-KW"/>
</dbReference>
<feature type="binding site" evidence="4">
    <location>
        <position position="46"/>
    </location>
    <ligand>
        <name>Fe cation</name>
        <dbReference type="ChEBI" id="CHEBI:24875"/>
    </ligand>
</feature>
<dbReference type="STRING" id="1798.AWC30_16560"/>
<keyword evidence="4" id="KW-0408">Iron</keyword>
<keyword evidence="4" id="KW-0479">Metal-binding</keyword>
<proteinExistence type="inferred from homology"/>
<dbReference type="InterPro" id="IPR026045">
    <property type="entry name" value="Ferric-bd"/>
</dbReference>
<dbReference type="Gene3D" id="3.40.190.10">
    <property type="entry name" value="Periplasmic binding protein-like II"/>
    <property type="match status" value="2"/>
</dbReference>
<evidence type="ECO:0000256" key="3">
    <source>
        <dbReference type="ARBA" id="ARBA00022729"/>
    </source>
</evidence>
<dbReference type="PIRSF" id="PIRSF002825">
    <property type="entry name" value="CfbpA"/>
    <property type="match status" value="1"/>
</dbReference>
<accession>A0A1X2EEV3</accession>
<keyword evidence="2" id="KW-0410">Iron transport</keyword>